<gene>
    <name evidence="5" type="ORF">MNBD_ACTINO01-542</name>
</gene>
<evidence type="ECO:0000313" key="5">
    <source>
        <dbReference type="EMBL" id="VAV95702.1"/>
    </source>
</evidence>
<dbReference type="InterPro" id="IPR003728">
    <property type="entry name" value="Ribosome_maturation_RimP"/>
</dbReference>
<dbReference type="InterPro" id="IPR028998">
    <property type="entry name" value="RimP_C"/>
</dbReference>
<evidence type="ECO:0000259" key="3">
    <source>
        <dbReference type="Pfam" id="PF02576"/>
    </source>
</evidence>
<dbReference type="EMBL" id="UOEI01000156">
    <property type="protein sequence ID" value="VAV95702.1"/>
    <property type="molecule type" value="Genomic_DNA"/>
</dbReference>
<dbReference type="Gene3D" id="3.30.300.70">
    <property type="entry name" value="RimP-like superfamily, N-terminal"/>
    <property type="match status" value="1"/>
</dbReference>
<dbReference type="Gene3D" id="2.30.30.180">
    <property type="entry name" value="Ribosome maturation factor RimP, C-terminal domain"/>
    <property type="match status" value="1"/>
</dbReference>
<sequence length="159" mass="17331">MSSVAQKLWDRIDPYVSAEGIELDDVEVLGGGQIVRVTVDADEPVGVDRIAELSRGISRLIDEDDPFPSSYTLEVSSPGLERKLTRPRHYAKSIGGVVKAKTFGEVDGVKTHEGELIAADEAGFTVIVDDNERRIAYDEVSSARTVFVWEKGARPGKDA</sequence>
<dbReference type="InterPro" id="IPR036847">
    <property type="entry name" value="RimP_C_sf"/>
</dbReference>
<keyword evidence="2" id="KW-0690">Ribosome biogenesis</keyword>
<accession>A0A3B0RWD7</accession>
<evidence type="ECO:0000256" key="2">
    <source>
        <dbReference type="ARBA" id="ARBA00022517"/>
    </source>
</evidence>
<dbReference type="AlphaFoldDB" id="A0A3B0RWD7"/>
<dbReference type="HAMAP" id="MF_01077">
    <property type="entry name" value="RimP"/>
    <property type="match status" value="1"/>
</dbReference>
<dbReference type="Pfam" id="PF02576">
    <property type="entry name" value="RimP_N"/>
    <property type="match status" value="1"/>
</dbReference>
<organism evidence="5">
    <name type="scientific">hydrothermal vent metagenome</name>
    <dbReference type="NCBI Taxonomy" id="652676"/>
    <lineage>
        <taxon>unclassified sequences</taxon>
        <taxon>metagenomes</taxon>
        <taxon>ecological metagenomes</taxon>
    </lineage>
</organism>
<dbReference type="SUPFAM" id="SSF75420">
    <property type="entry name" value="YhbC-like, N-terminal domain"/>
    <property type="match status" value="1"/>
</dbReference>
<dbReference type="Pfam" id="PF17384">
    <property type="entry name" value="DUF150_C"/>
    <property type="match status" value="1"/>
</dbReference>
<dbReference type="GO" id="GO:0006412">
    <property type="term" value="P:translation"/>
    <property type="evidence" value="ECO:0007669"/>
    <property type="project" value="TreeGrafter"/>
</dbReference>
<evidence type="ECO:0000256" key="1">
    <source>
        <dbReference type="ARBA" id="ARBA00022490"/>
    </source>
</evidence>
<dbReference type="GO" id="GO:0000028">
    <property type="term" value="P:ribosomal small subunit assembly"/>
    <property type="evidence" value="ECO:0007669"/>
    <property type="project" value="TreeGrafter"/>
</dbReference>
<feature type="domain" description="Ribosome maturation factor RimP C-terminal" evidence="4">
    <location>
        <begin position="84"/>
        <end position="149"/>
    </location>
</feature>
<evidence type="ECO:0000259" key="4">
    <source>
        <dbReference type="Pfam" id="PF17384"/>
    </source>
</evidence>
<name>A0A3B0RWD7_9ZZZZ</name>
<dbReference type="CDD" id="cd01734">
    <property type="entry name" value="YlxS_C"/>
    <property type="match status" value="1"/>
</dbReference>
<feature type="domain" description="Ribosome maturation factor RimP N-terminal" evidence="3">
    <location>
        <begin position="12"/>
        <end position="81"/>
    </location>
</feature>
<protein>
    <submittedName>
        <fullName evidence="5">Bacterial ribosome SSU maturation protein RimP</fullName>
    </submittedName>
</protein>
<dbReference type="PANTHER" id="PTHR33867">
    <property type="entry name" value="RIBOSOME MATURATION FACTOR RIMP"/>
    <property type="match status" value="1"/>
</dbReference>
<dbReference type="InterPro" id="IPR035956">
    <property type="entry name" value="RimP_N_sf"/>
</dbReference>
<dbReference type="GO" id="GO:0005829">
    <property type="term" value="C:cytosol"/>
    <property type="evidence" value="ECO:0007669"/>
    <property type="project" value="TreeGrafter"/>
</dbReference>
<reference evidence="5" key="1">
    <citation type="submission" date="2018-06" db="EMBL/GenBank/DDBJ databases">
        <authorList>
            <person name="Zhirakovskaya E."/>
        </authorList>
    </citation>
    <scope>NUCLEOTIDE SEQUENCE</scope>
</reference>
<dbReference type="SUPFAM" id="SSF74942">
    <property type="entry name" value="YhbC-like, C-terminal domain"/>
    <property type="match status" value="1"/>
</dbReference>
<dbReference type="PANTHER" id="PTHR33867:SF1">
    <property type="entry name" value="RIBOSOME MATURATION FACTOR RIMP"/>
    <property type="match status" value="1"/>
</dbReference>
<keyword evidence="1" id="KW-0963">Cytoplasm</keyword>
<proteinExistence type="inferred from homology"/>
<dbReference type="InterPro" id="IPR028989">
    <property type="entry name" value="RimP_N"/>
</dbReference>